<dbReference type="Proteomes" id="UP000020492">
    <property type="component" value="Unassembled WGS sequence"/>
</dbReference>
<evidence type="ECO:0000313" key="2">
    <source>
        <dbReference type="EMBL" id="EYB67289.1"/>
    </source>
</evidence>
<gene>
    <name evidence="2" type="ORF">DEIPH_ctg045orf0020</name>
</gene>
<feature type="region of interest" description="Disordered" evidence="1">
    <location>
        <begin position="14"/>
        <end position="41"/>
    </location>
</feature>
<comment type="caution">
    <text evidence="2">The sequence shown here is derived from an EMBL/GenBank/DDBJ whole genome shotgun (WGS) entry which is preliminary data.</text>
</comment>
<dbReference type="AlphaFoldDB" id="A0A016QNC7"/>
<name>A0A016QNC7_9DEIO</name>
<dbReference type="PATRIC" id="fig|1476583.3.peg.2681"/>
<proteinExistence type="predicted"/>
<evidence type="ECO:0000256" key="1">
    <source>
        <dbReference type="SAM" id="MobiDB-lite"/>
    </source>
</evidence>
<dbReference type="EMBL" id="JHAC01000043">
    <property type="protein sequence ID" value="EYB67289.1"/>
    <property type="molecule type" value="Genomic_DNA"/>
</dbReference>
<protein>
    <submittedName>
        <fullName evidence="2">Uncharacterized protein</fullName>
    </submittedName>
</protein>
<feature type="compositionally biased region" description="Polar residues" evidence="1">
    <location>
        <begin position="21"/>
        <end position="31"/>
    </location>
</feature>
<sequence length="41" mass="4236">MLTGTLTVAQAGGAKDFGQRVVTQPDSQMQPQGGAKDFGQI</sequence>
<organism evidence="2 3">
    <name type="scientific">Deinococcus phoenicis</name>
    <dbReference type="NCBI Taxonomy" id="1476583"/>
    <lineage>
        <taxon>Bacteria</taxon>
        <taxon>Thermotogati</taxon>
        <taxon>Deinococcota</taxon>
        <taxon>Deinococci</taxon>
        <taxon>Deinococcales</taxon>
        <taxon>Deinococcaceae</taxon>
        <taxon>Deinococcus</taxon>
    </lineage>
</organism>
<keyword evidence="3" id="KW-1185">Reference proteome</keyword>
<accession>A0A016QNC7</accession>
<evidence type="ECO:0000313" key="3">
    <source>
        <dbReference type="Proteomes" id="UP000020492"/>
    </source>
</evidence>
<reference evidence="2 3" key="1">
    <citation type="submission" date="2014-03" db="EMBL/GenBank/DDBJ databases">
        <title>Draft genome sequence of Deinococcus phoenicis 1P10ME.</title>
        <authorList>
            <person name="Stepanov V.G."/>
            <person name="Vaishampayan P."/>
            <person name="Venkateswaran K."/>
            <person name="Fox G.E."/>
        </authorList>
    </citation>
    <scope>NUCLEOTIDE SEQUENCE [LARGE SCALE GENOMIC DNA]</scope>
    <source>
        <strain evidence="2 3">1P10ME</strain>
    </source>
</reference>